<evidence type="ECO:0000313" key="9">
    <source>
        <dbReference type="Proteomes" id="UP000436088"/>
    </source>
</evidence>
<dbReference type="InterPro" id="IPR013057">
    <property type="entry name" value="AA_transpt_TM"/>
</dbReference>
<comment type="caution">
    <text evidence="8">The sequence shown here is derived from an EMBL/GenBank/DDBJ whole genome shotgun (WGS) entry which is preliminary data.</text>
</comment>
<keyword evidence="2" id="KW-0813">Transport</keyword>
<reference evidence="8" key="1">
    <citation type="submission" date="2019-09" db="EMBL/GenBank/DDBJ databases">
        <title>Draft genome information of white flower Hibiscus syriacus.</title>
        <authorList>
            <person name="Kim Y.-M."/>
        </authorList>
    </citation>
    <scope>NUCLEOTIDE SEQUENCE [LARGE SCALE GENOMIC DNA]</scope>
    <source>
        <strain evidence="8">YM2019G1</strain>
    </source>
</reference>
<keyword evidence="3" id="KW-0812">Transmembrane</keyword>
<evidence type="ECO:0000256" key="4">
    <source>
        <dbReference type="ARBA" id="ARBA00022970"/>
    </source>
</evidence>
<dbReference type="GO" id="GO:0006865">
    <property type="term" value="P:amino acid transport"/>
    <property type="evidence" value="ECO:0007669"/>
    <property type="project" value="UniProtKB-KW"/>
</dbReference>
<gene>
    <name evidence="8" type="ORF">F3Y22_tig00110388pilonHSYRG00036</name>
</gene>
<accession>A0A6A3APW4</accession>
<evidence type="ECO:0000313" key="8">
    <source>
        <dbReference type="EMBL" id="KAE8706680.1"/>
    </source>
</evidence>
<evidence type="ECO:0000256" key="3">
    <source>
        <dbReference type="ARBA" id="ARBA00022692"/>
    </source>
</evidence>
<feature type="domain" description="Amino acid transporter transmembrane" evidence="7">
    <location>
        <begin position="79"/>
        <end position="163"/>
    </location>
</feature>
<keyword evidence="5" id="KW-1133">Transmembrane helix</keyword>
<sequence>MVVFSFPQCHCYGWSWCAQSSICHGRASDGVLVCLSWYSRGSLPCILCGKWSKCTSSFPVNVLIDTMNSDNTPLVKNLVYIVVPQQLLVEMKLTYFIMIFASVEFLLSLPNFDSISGVSLAAAVMSLSYSTIAWGASLSKGVQDDVQYGYKASTTAGTVFCFLSAWVM</sequence>
<evidence type="ECO:0000259" key="7">
    <source>
        <dbReference type="Pfam" id="PF01490"/>
    </source>
</evidence>
<keyword evidence="4" id="KW-0029">Amino-acid transport</keyword>
<dbReference type="EMBL" id="VEPZ02000967">
    <property type="protein sequence ID" value="KAE8706680.1"/>
    <property type="molecule type" value="Genomic_DNA"/>
</dbReference>
<keyword evidence="9" id="KW-1185">Reference proteome</keyword>
<dbReference type="PANTHER" id="PTHR48017">
    <property type="entry name" value="OS05G0424000 PROTEIN-RELATED"/>
    <property type="match status" value="1"/>
</dbReference>
<organism evidence="8 9">
    <name type="scientific">Hibiscus syriacus</name>
    <name type="common">Rose of Sharon</name>
    <dbReference type="NCBI Taxonomy" id="106335"/>
    <lineage>
        <taxon>Eukaryota</taxon>
        <taxon>Viridiplantae</taxon>
        <taxon>Streptophyta</taxon>
        <taxon>Embryophyta</taxon>
        <taxon>Tracheophyta</taxon>
        <taxon>Spermatophyta</taxon>
        <taxon>Magnoliopsida</taxon>
        <taxon>eudicotyledons</taxon>
        <taxon>Gunneridae</taxon>
        <taxon>Pentapetalae</taxon>
        <taxon>rosids</taxon>
        <taxon>malvids</taxon>
        <taxon>Malvales</taxon>
        <taxon>Malvaceae</taxon>
        <taxon>Malvoideae</taxon>
        <taxon>Hibiscus</taxon>
    </lineage>
</organism>
<evidence type="ECO:0000256" key="2">
    <source>
        <dbReference type="ARBA" id="ARBA00022448"/>
    </source>
</evidence>
<protein>
    <recommendedName>
        <fullName evidence="7">Amino acid transporter transmembrane domain-containing protein</fullName>
    </recommendedName>
</protein>
<dbReference type="AlphaFoldDB" id="A0A6A3APW4"/>
<name>A0A6A3APW4_HIBSY</name>
<dbReference type="Pfam" id="PF01490">
    <property type="entry name" value="Aa_trans"/>
    <property type="match status" value="1"/>
</dbReference>
<evidence type="ECO:0000256" key="1">
    <source>
        <dbReference type="ARBA" id="ARBA00004370"/>
    </source>
</evidence>
<dbReference type="GO" id="GO:0016020">
    <property type="term" value="C:membrane"/>
    <property type="evidence" value="ECO:0007669"/>
    <property type="project" value="UniProtKB-SubCell"/>
</dbReference>
<evidence type="ECO:0000256" key="5">
    <source>
        <dbReference type="ARBA" id="ARBA00022989"/>
    </source>
</evidence>
<dbReference type="Proteomes" id="UP000436088">
    <property type="component" value="Unassembled WGS sequence"/>
</dbReference>
<proteinExistence type="predicted"/>
<evidence type="ECO:0000256" key="6">
    <source>
        <dbReference type="ARBA" id="ARBA00023136"/>
    </source>
</evidence>
<keyword evidence="6" id="KW-0472">Membrane</keyword>
<comment type="subcellular location">
    <subcellularLocation>
        <location evidence="1">Membrane</location>
    </subcellularLocation>
</comment>